<keyword evidence="1" id="KW-0255">Endonuclease</keyword>
<dbReference type="Proteomes" id="UP000247540">
    <property type="component" value="Unassembled WGS sequence"/>
</dbReference>
<comment type="caution">
    <text evidence="1">The sequence shown here is derived from an EMBL/GenBank/DDBJ whole genome shotgun (WGS) entry which is preliminary data.</text>
</comment>
<gene>
    <name evidence="1" type="ORF">DFQ15_12013</name>
</gene>
<accession>A0A318SR51</accession>
<dbReference type="InterPro" id="IPR018575">
    <property type="entry name" value="Restrct_endonuc_II_Eco29kI"/>
</dbReference>
<reference evidence="1 2" key="1">
    <citation type="submission" date="2018-06" db="EMBL/GenBank/DDBJ databases">
        <title>Genomic Encyclopedia of Type Strains, Phase III (KMG-III): the genomes of soil and plant-associated and newly described type strains.</title>
        <authorList>
            <person name="Whitman W."/>
        </authorList>
    </citation>
    <scope>NUCLEOTIDE SEQUENCE [LARGE SCALE GENOMIC DNA]</scope>
    <source>
        <strain evidence="1 2">CECT 7646</strain>
    </source>
</reference>
<sequence length="232" mass="24776">MSVASNVVPFNPLERKHLGASVAQAMLAQPAQPLANLPQFEGAGIYAIYYTGPFACYAALSSANQEGRFALPIYVGKAVPEGARIGGGTGAAGSDLQKRLREHARSVAQAENLDVADFHCRYLVVEDIWIPLGESLLIAKFAPVWNTTVAGFGNHAPGKGRNNGAKPRWDQLHPGRPWALALAEQPVSAEEIAREAESYLRDFTIPTSQLVEVAPALPVPPPVASSNEETDI</sequence>
<dbReference type="EMBL" id="QJTC01000020">
    <property type="protein sequence ID" value="PYE75060.1"/>
    <property type="molecule type" value="Genomic_DNA"/>
</dbReference>
<dbReference type="RefSeq" id="WP_233504485.1">
    <property type="nucleotide sequence ID" value="NZ_JAMOFZ010000019.1"/>
</dbReference>
<dbReference type="Pfam" id="PF09517">
    <property type="entry name" value="RE_Eco29kI"/>
    <property type="match status" value="1"/>
</dbReference>
<keyword evidence="2" id="KW-1185">Reference proteome</keyword>
<keyword evidence="1" id="KW-0540">Nuclease</keyword>
<protein>
    <submittedName>
        <fullName evidence="1">Eco29kI restriction endonuclease</fullName>
    </submittedName>
</protein>
<dbReference type="AlphaFoldDB" id="A0A318SR51"/>
<dbReference type="GO" id="GO:0004519">
    <property type="term" value="F:endonuclease activity"/>
    <property type="evidence" value="ECO:0007669"/>
    <property type="project" value="UniProtKB-KW"/>
</dbReference>
<organism evidence="1 2">
    <name type="scientific">Xylophilus ampelinus</name>
    <dbReference type="NCBI Taxonomy" id="54067"/>
    <lineage>
        <taxon>Bacteria</taxon>
        <taxon>Pseudomonadati</taxon>
        <taxon>Pseudomonadota</taxon>
        <taxon>Betaproteobacteria</taxon>
        <taxon>Burkholderiales</taxon>
        <taxon>Xylophilus</taxon>
    </lineage>
</organism>
<keyword evidence="1" id="KW-0378">Hydrolase</keyword>
<name>A0A318SR51_9BURK</name>
<proteinExistence type="predicted"/>
<evidence type="ECO:0000313" key="2">
    <source>
        <dbReference type="Proteomes" id="UP000247540"/>
    </source>
</evidence>
<evidence type="ECO:0000313" key="1">
    <source>
        <dbReference type="EMBL" id="PYE75060.1"/>
    </source>
</evidence>